<accession>A0A345BZZ4</accession>
<dbReference type="KEGG" id="rue:DT065_11150"/>
<evidence type="ECO:0000259" key="2">
    <source>
        <dbReference type="Pfam" id="PF00535"/>
    </source>
</evidence>
<dbReference type="InterPro" id="IPR050834">
    <property type="entry name" value="Glycosyltransf_2"/>
</dbReference>
<dbReference type="PANTHER" id="PTHR43685:SF11">
    <property type="entry name" value="GLYCOSYLTRANSFERASE TAGX-RELATED"/>
    <property type="match status" value="1"/>
</dbReference>
<keyword evidence="4" id="KW-1185">Reference proteome</keyword>
<feature type="domain" description="Glycosyltransferase 2-like" evidence="2">
    <location>
        <begin position="238"/>
        <end position="357"/>
    </location>
</feature>
<sequence length="660" mass="75943">MLKALVKKITNLLEWLIQRLLTADRKHYINDKLTQKQKDTIKKILFLGNYRTQEREIRQVKHRLYNLGFTKRVFAELETFYHQNEDLYLKKLATWELLLWHANQFTEEDSRKCLELLSEVVQDEKDPVHIRKAAIMASECLDRLGKKEQAEHVLSPLLEPIAGRKGTSPHSDLFLAAANLESSIIEKVQWINKALTINGISMIKMDTSASASPYDSIFVDRTQKTQKHLSSEPHPLVTVIMPVYNAEDAIHTSLNSILQQTWSNLEVLVTDDCSKDATATIVESYAANDSRVRLIKADANGGAYPARNLALKEATGDFVTVNDADDWSHTEKIETQVNHLLENRTVIGNMSEQARATNDLVFYRRGKPGTYIFSNMSSFMFRRKPVMDAIGFWDSVRFAADSEFIRRIKKVFGEKSIAYLTTGPLSFQRQSDTSLTGNQAFGYHGYKMGARKEYEEAHDHFHQTTKDLSYSFPLQSRPFAVPEPMWPKRETKHDGRRHFDVVIASDFRLDDQNDVLNTAEILSQTQKHVRIGLVQLSQYNVSPDRPIHPNVRRILDGDRVQMLVYGEKIFCGDLIVRHLPSLQEWQRYVPDVKSESVRIIVNQLPHEGNAGLYNLQQCQNHMKEFFGDLGLWYAFNTRILKELQQKDITSLTLSNEIWAN</sequence>
<dbReference type="AlphaFoldDB" id="A0A345BZZ4"/>
<dbReference type="RefSeq" id="WP_114373386.1">
    <property type="nucleotide sequence ID" value="NZ_CP031092.1"/>
</dbReference>
<dbReference type="InterPro" id="IPR029044">
    <property type="entry name" value="Nucleotide-diphossugar_trans"/>
</dbReference>
<dbReference type="InterPro" id="IPR001173">
    <property type="entry name" value="Glyco_trans_2-like"/>
</dbReference>
<proteinExistence type="inferred from homology"/>
<evidence type="ECO:0000313" key="3">
    <source>
        <dbReference type="EMBL" id="AXF56525.1"/>
    </source>
</evidence>
<dbReference type="Proteomes" id="UP000252100">
    <property type="component" value="Chromosome"/>
</dbReference>
<dbReference type="EMBL" id="CP031092">
    <property type="protein sequence ID" value="AXF56525.1"/>
    <property type="molecule type" value="Genomic_DNA"/>
</dbReference>
<dbReference type="Gene3D" id="3.90.550.10">
    <property type="entry name" value="Spore Coat Polysaccharide Biosynthesis Protein SpsA, Chain A"/>
    <property type="match status" value="1"/>
</dbReference>
<dbReference type="SUPFAM" id="SSF53448">
    <property type="entry name" value="Nucleotide-diphospho-sugar transferases"/>
    <property type="match status" value="1"/>
</dbReference>
<reference evidence="3 4" key="1">
    <citation type="journal article" date="2018" name="J. Microbiol.">
        <title>Salicibibacter kimchii gen. nov., sp. nov., a moderately halophilic and alkalitolerant bacterium in the family Bacillaceae, isolated from kimchi.</title>
        <authorList>
            <person name="Jang J.Y."/>
            <person name="Oh Y.J."/>
            <person name="Lim S.K."/>
            <person name="Park H.K."/>
            <person name="Lee C."/>
            <person name="Kim J.Y."/>
            <person name="Lee M.A."/>
            <person name="Choi H.J."/>
        </authorList>
    </citation>
    <scope>NUCLEOTIDE SEQUENCE [LARGE SCALE GENOMIC DNA]</scope>
    <source>
        <strain evidence="3 4">NKC1-1</strain>
    </source>
</reference>
<dbReference type="OrthoDB" id="396512at2"/>
<gene>
    <name evidence="3" type="ORF">DT065_11150</name>
</gene>
<name>A0A345BZZ4_9BACI</name>
<evidence type="ECO:0000256" key="1">
    <source>
        <dbReference type="ARBA" id="ARBA00006739"/>
    </source>
</evidence>
<keyword evidence="3" id="KW-0808">Transferase</keyword>
<dbReference type="PANTHER" id="PTHR43685">
    <property type="entry name" value="GLYCOSYLTRANSFERASE"/>
    <property type="match status" value="1"/>
</dbReference>
<dbReference type="CDD" id="cd00761">
    <property type="entry name" value="Glyco_tranf_GTA_type"/>
    <property type="match status" value="1"/>
</dbReference>
<dbReference type="Pfam" id="PF00535">
    <property type="entry name" value="Glycos_transf_2"/>
    <property type="match status" value="1"/>
</dbReference>
<organism evidence="3 4">
    <name type="scientific">Salicibibacter kimchii</name>
    <dbReference type="NCBI Taxonomy" id="2099786"/>
    <lineage>
        <taxon>Bacteria</taxon>
        <taxon>Bacillati</taxon>
        <taxon>Bacillota</taxon>
        <taxon>Bacilli</taxon>
        <taxon>Bacillales</taxon>
        <taxon>Bacillaceae</taxon>
        <taxon>Salicibibacter</taxon>
    </lineage>
</organism>
<comment type="similarity">
    <text evidence="1">Belongs to the glycosyltransferase 2 family.</text>
</comment>
<dbReference type="GO" id="GO:0016740">
    <property type="term" value="F:transferase activity"/>
    <property type="evidence" value="ECO:0007669"/>
    <property type="project" value="UniProtKB-KW"/>
</dbReference>
<evidence type="ECO:0000313" key="4">
    <source>
        <dbReference type="Proteomes" id="UP000252100"/>
    </source>
</evidence>
<protein>
    <submittedName>
        <fullName evidence="3">Glycosyltransferase family 2 protein</fullName>
    </submittedName>
</protein>